<evidence type="ECO:0000256" key="1">
    <source>
        <dbReference type="ARBA" id="ARBA00022490"/>
    </source>
</evidence>
<accession>A0AAX4HRF4</accession>
<reference evidence="6 7" key="1">
    <citation type="submission" date="2023-11" db="EMBL/GenBank/DDBJ databases">
        <title>Peredibacter starrii A3.12.</title>
        <authorList>
            <person name="Mitchell R.J."/>
        </authorList>
    </citation>
    <scope>NUCLEOTIDE SEQUENCE [LARGE SCALE GENOMIC DNA]</scope>
    <source>
        <strain evidence="6 7">A3.12</strain>
    </source>
</reference>
<dbReference type="NCBIfam" id="TIGR00281">
    <property type="entry name" value="SMC-Scp complex subunit ScpB"/>
    <property type="match status" value="1"/>
</dbReference>
<organism evidence="6 7">
    <name type="scientific">Peredibacter starrii</name>
    <dbReference type="NCBI Taxonomy" id="28202"/>
    <lineage>
        <taxon>Bacteria</taxon>
        <taxon>Pseudomonadati</taxon>
        <taxon>Bdellovibrionota</taxon>
        <taxon>Bacteriovoracia</taxon>
        <taxon>Bacteriovoracales</taxon>
        <taxon>Bacteriovoracaceae</taxon>
        <taxon>Peredibacter</taxon>
    </lineage>
</organism>
<evidence type="ECO:0000256" key="3">
    <source>
        <dbReference type="ARBA" id="ARBA00022829"/>
    </source>
</evidence>
<evidence type="ECO:0000313" key="7">
    <source>
        <dbReference type="Proteomes" id="UP001324634"/>
    </source>
</evidence>
<dbReference type="PANTHER" id="PTHR34298:SF2">
    <property type="entry name" value="SEGREGATION AND CONDENSATION PROTEIN B"/>
    <property type="match status" value="1"/>
</dbReference>
<evidence type="ECO:0000313" key="6">
    <source>
        <dbReference type="EMBL" id="WPU65886.1"/>
    </source>
</evidence>
<keyword evidence="5" id="KW-0175">Coiled coil</keyword>
<evidence type="ECO:0000256" key="4">
    <source>
        <dbReference type="ARBA" id="ARBA00023306"/>
    </source>
</evidence>
<sequence length="472" mass="52762">MDSMNDINYEWDLSVEAQAAAEMSEVETVETVEVAATTETVEAEGFSLDLNHYDEKEQEDMLWQARTGLNADTLCGAIETIIFMSDRPISIQKIKAQIDNELPLRVIHESLSKLQAGYEEKFHGIRLVEVAEGYQFRTKATYSKFVQNLFKINSLVLTPTALEVLAIIAYKQPVSKTEVEKIRGVDSSHIIRALMDKRLVRITGRSEELGRPSLFGTTDEFLEVFNLADISGLPPEYELEEMATKNTIGTIADIKSVVFRSENLSKFSADESDELERLSNDINLIAADTNFTALLKSEEKRKTDGETAVRKSAFDILEDFVNREESVRQTKAAADSITIMNVIDAKVVDIAQEGVVFNAPEIDEEFEALRAAEIAEIEEAEAAHVAEEVVNFESMDLSQEAEELERALDLAFENLTGEKLEEGEMAFDVDGDINNLDFTIDEAITKGKDFDLDLAFLNEVPVPAIENNDENL</sequence>
<keyword evidence="3" id="KW-0159">Chromosome partition</keyword>
<dbReference type="KEGG" id="psti:SOO65_03920"/>
<keyword evidence="7" id="KW-1185">Reference proteome</keyword>
<evidence type="ECO:0000256" key="5">
    <source>
        <dbReference type="SAM" id="Coils"/>
    </source>
</evidence>
<proteinExistence type="predicted"/>
<keyword evidence="1" id="KW-0963">Cytoplasm</keyword>
<evidence type="ECO:0000256" key="2">
    <source>
        <dbReference type="ARBA" id="ARBA00022618"/>
    </source>
</evidence>
<dbReference type="GO" id="GO:0051301">
    <property type="term" value="P:cell division"/>
    <property type="evidence" value="ECO:0007669"/>
    <property type="project" value="UniProtKB-KW"/>
</dbReference>
<dbReference type="PANTHER" id="PTHR34298">
    <property type="entry name" value="SEGREGATION AND CONDENSATION PROTEIN B"/>
    <property type="match status" value="1"/>
</dbReference>
<gene>
    <name evidence="6" type="primary">scpB</name>
    <name evidence="6" type="ORF">SOO65_03920</name>
</gene>
<keyword evidence="2" id="KW-0132">Cell division</keyword>
<feature type="coiled-coil region" evidence="5">
    <location>
        <begin position="394"/>
        <end position="421"/>
    </location>
</feature>
<dbReference type="Gene3D" id="1.10.10.10">
    <property type="entry name" value="Winged helix-like DNA-binding domain superfamily/Winged helix DNA-binding domain"/>
    <property type="match status" value="2"/>
</dbReference>
<dbReference type="RefSeq" id="WP_321397257.1">
    <property type="nucleotide sequence ID" value="NZ_CP139487.1"/>
</dbReference>
<dbReference type="InterPro" id="IPR005234">
    <property type="entry name" value="ScpB_csome_segregation"/>
</dbReference>
<keyword evidence="4" id="KW-0131">Cell cycle</keyword>
<dbReference type="Pfam" id="PF04079">
    <property type="entry name" value="SMC_ScpB"/>
    <property type="match status" value="1"/>
</dbReference>
<dbReference type="Proteomes" id="UP001324634">
    <property type="component" value="Chromosome"/>
</dbReference>
<dbReference type="GO" id="GO:0051304">
    <property type="term" value="P:chromosome separation"/>
    <property type="evidence" value="ECO:0007669"/>
    <property type="project" value="InterPro"/>
</dbReference>
<dbReference type="EMBL" id="CP139487">
    <property type="protein sequence ID" value="WPU65886.1"/>
    <property type="molecule type" value="Genomic_DNA"/>
</dbReference>
<dbReference type="AlphaFoldDB" id="A0AAX4HRF4"/>
<name>A0AAX4HRF4_9BACT</name>
<dbReference type="InterPro" id="IPR036390">
    <property type="entry name" value="WH_DNA-bd_sf"/>
</dbReference>
<protein>
    <submittedName>
        <fullName evidence="6">SMC-Scp complex subunit ScpB</fullName>
    </submittedName>
</protein>
<dbReference type="SUPFAM" id="SSF46785">
    <property type="entry name" value="Winged helix' DNA-binding domain"/>
    <property type="match status" value="2"/>
</dbReference>
<dbReference type="InterPro" id="IPR036388">
    <property type="entry name" value="WH-like_DNA-bd_sf"/>
</dbReference>